<accession>A0A3P7P448</accession>
<name>A0A3P7P448_DIBLA</name>
<dbReference type="Proteomes" id="UP000281553">
    <property type="component" value="Unassembled WGS sequence"/>
</dbReference>
<organism evidence="1 2">
    <name type="scientific">Dibothriocephalus latus</name>
    <name type="common">Fish tapeworm</name>
    <name type="synonym">Diphyllobothrium latum</name>
    <dbReference type="NCBI Taxonomy" id="60516"/>
    <lineage>
        <taxon>Eukaryota</taxon>
        <taxon>Metazoa</taxon>
        <taxon>Spiralia</taxon>
        <taxon>Lophotrochozoa</taxon>
        <taxon>Platyhelminthes</taxon>
        <taxon>Cestoda</taxon>
        <taxon>Eucestoda</taxon>
        <taxon>Diphyllobothriidea</taxon>
        <taxon>Diphyllobothriidae</taxon>
        <taxon>Dibothriocephalus</taxon>
    </lineage>
</organism>
<evidence type="ECO:0000313" key="2">
    <source>
        <dbReference type="Proteomes" id="UP000281553"/>
    </source>
</evidence>
<protein>
    <submittedName>
        <fullName evidence="1">Uncharacterized protein</fullName>
    </submittedName>
</protein>
<sequence>MSNRKCTSKAACAPATKGFDFYHVNTRAHMTTTTTTVPIPFSFSPIQQQQQSATASVMSKVSSSLVLNPTSLFSFPRIAPQTVHQPLFSSLAVVAFLKVRRPQPCGVEVCSHLRNPLAEVNATLSGMFSYPVCVRPPYSMMSTICPRAGTVTVARYSESRRVAIYPSLNLNAL</sequence>
<reference evidence="1 2" key="1">
    <citation type="submission" date="2018-11" db="EMBL/GenBank/DDBJ databases">
        <authorList>
            <consortium name="Pathogen Informatics"/>
        </authorList>
    </citation>
    <scope>NUCLEOTIDE SEQUENCE [LARGE SCALE GENOMIC DNA]</scope>
</reference>
<evidence type="ECO:0000313" key="1">
    <source>
        <dbReference type="EMBL" id="VDN15032.1"/>
    </source>
</evidence>
<dbReference type="AlphaFoldDB" id="A0A3P7P448"/>
<keyword evidence="2" id="KW-1185">Reference proteome</keyword>
<proteinExistence type="predicted"/>
<dbReference type="EMBL" id="UYRU01061196">
    <property type="protein sequence ID" value="VDN15032.1"/>
    <property type="molecule type" value="Genomic_DNA"/>
</dbReference>
<gene>
    <name evidence="1" type="ORF">DILT_LOCUS10863</name>
</gene>